<dbReference type="InterPro" id="IPR008271">
    <property type="entry name" value="Ser/Thr_kinase_AS"/>
</dbReference>
<dbReference type="Proteomes" id="UP000051952">
    <property type="component" value="Unassembled WGS sequence"/>
</dbReference>
<dbReference type="SUPFAM" id="SSF56112">
    <property type="entry name" value="Protein kinase-like (PK-like)"/>
    <property type="match status" value="1"/>
</dbReference>
<dbReference type="AlphaFoldDB" id="A0A0S4IQH8"/>
<dbReference type="PROSITE" id="PS00108">
    <property type="entry name" value="PROTEIN_KINASE_ST"/>
    <property type="match status" value="1"/>
</dbReference>
<evidence type="ECO:0000313" key="4">
    <source>
        <dbReference type="Proteomes" id="UP000051952"/>
    </source>
</evidence>
<reference evidence="4" key="1">
    <citation type="submission" date="2015-09" db="EMBL/GenBank/DDBJ databases">
        <authorList>
            <consortium name="Pathogen Informatics"/>
        </authorList>
    </citation>
    <scope>NUCLEOTIDE SEQUENCE [LARGE SCALE GENOMIC DNA]</scope>
    <source>
        <strain evidence="4">Lake Konstanz</strain>
    </source>
</reference>
<organism evidence="3 4">
    <name type="scientific">Bodo saltans</name>
    <name type="common">Flagellated protozoan</name>
    <dbReference type="NCBI Taxonomy" id="75058"/>
    <lineage>
        <taxon>Eukaryota</taxon>
        <taxon>Discoba</taxon>
        <taxon>Euglenozoa</taxon>
        <taxon>Kinetoplastea</taxon>
        <taxon>Metakinetoplastina</taxon>
        <taxon>Eubodonida</taxon>
        <taxon>Bodonidae</taxon>
        <taxon>Bodo</taxon>
    </lineage>
</organism>
<evidence type="ECO:0000256" key="1">
    <source>
        <dbReference type="SAM" id="MobiDB-lite"/>
    </source>
</evidence>
<evidence type="ECO:0000313" key="3">
    <source>
        <dbReference type="EMBL" id="CUE88989.1"/>
    </source>
</evidence>
<dbReference type="PANTHER" id="PTHR44329">
    <property type="entry name" value="SERINE/THREONINE-PROTEIN KINASE TNNI3K-RELATED"/>
    <property type="match status" value="1"/>
</dbReference>
<dbReference type="GO" id="GO:0005524">
    <property type="term" value="F:ATP binding"/>
    <property type="evidence" value="ECO:0007669"/>
    <property type="project" value="InterPro"/>
</dbReference>
<protein>
    <submittedName>
        <fullName evidence="3">Protein kinase, putative</fullName>
    </submittedName>
</protein>
<feature type="domain" description="Protein kinase" evidence="2">
    <location>
        <begin position="50"/>
        <end position="208"/>
    </location>
</feature>
<keyword evidence="4" id="KW-1185">Reference proteome</keyword>
<name>A0A0S4IQH8_BODSA</name>
<dbReference type="VEuPathDB" id="TriTrypDB:BSAL_57100"/>
<dbReference type="InterPro" id="IPR051681">
    <property type="entry name" value="Ser/Thr_Kinases-Pseudokinases"/>
</dbReference>
<dbReference type="InterPro" id="IPR000719">
    <property type="entry name" value="Prot_kinase_dom"/>
</dbReference>
<feature type="region of interest" description="Disordered" evidence="1">
    <location>
        <begin position="1"/>
        <end position="32"/>
    </location>
</feature>
<accession>A0A0S4IQH8</accession>
<dbReference type="InterPro" id="IPR011009">
    <property type="entry name" value="Kinase-like_dom_sf"/>
</dbReference>
<feature type="compositionally biased region" description="Polar residues" evidence="1">
    <location>
        <begin position="21"/>
        <end position="32"/>
    </location>
</feature>
<keyword evidence="3" id="KW-0418">Kinase</keyword>
<evidence type="ECO:0000259" key="2">
    <source>
        <dbReference type="PROSITE" id="PS50011"/>
    </source>
</evidence>
<dbReference type="InterPro" id="IPR001245">
    <property type="entry name" value="Ser-Thr/Tyr_kinase_cat_dom"/>
</dbReference>
<gene>
    <name evidence="3" type="ORF">BSAL_57100</name>
</gene>
<feature type="non-terminal residue" evidence="3">
    <location>
        <position position="208"/>
    </location>
</feature>
<dbReference type="SMART" id="SM00220">
    <property type="entry name" value="S_TKc"/>
    <property type="match status" value="1"/>
</dbReference>
<sequence>MDTSKMSNFTNNISDCEGRSAENSTPAKFTQRSWTAQTDGRCPYIPEEDLHIVAFISEGSSGRVYRGTWSTGFQNGNSQTLAVALKWIRGETASSQCQRELDVLAIADHPNIVKFYGYSTGVNAGLPLFAESGTEHSGFFLVMELAPNGSLASLRGALKRLRDSDPVSHMKLTINFSLQIASGLQHLHFNKMLHLDLKPDNILCFNEK</sequence>
<dbReference type="GO" id="GO:0004674">
    <property type="term" value="F:protein serine/threonine kinase activity"/>
    <property type="evidence" value="ECO:0007669"/>
    <property type="project" value="TreeGrafter"/>
</dbReference>
<keyword evidence="3" id="KW-0808">Transferase</keyword>
<dbReference type="Gene3D" id="1.10.510.10">
    <property type="entry name" value="Transferase(Phosphotransferase) domain 1"/>
    <property type="match status" value="1"/>
</dbReference>
<proteinExistence type="predicted"/>
<dbReference type="EMBL" id="CYKH01000208">
    <property type="protein sequence ID" value="CUE88989.1"/>
    <property type="molecule type" value="Genomic_DNA"/>
</dbReference>
<feature type="compositionally biased region" description="Polar residues" evidence="1">
    <location>
        <begin position="1"/>
        <end position="14"/>
    </location>
</feature>
<dbReference type="PROSITE" id="PS50011">
    <property type="entry name" value="PROTEIN_KINASE_DOM"/>
    <property type="match status" value="1"/>
</dbReference>
<dbReference type="OrthoDB" id="10261027at2759"/>
<dbReference type="Pfam" id="PF07714">
    <property type="entry name" value="PK_Tyr_Ser-Thr"/>
    <property type="match status" value="1"/>
</dbReference>